<dbReference type="PANTHER" id="PTHR30069">
    <property type="entry name" value="TONB-DEPENDENT OUTER MEMBRANE RECEPTOR"/>
    <property type="match status" value="1"/>
</dbReference>
<dbReference type="RefSeq" id="WP_303593754.1">
    <property type="nucleotide sequence ID" value="NZ_JAUORK010000008.1"/>
</dbReference>
<sequence>MTDRLSPCVAASASRATAFTPRPLVAAIALLCASTANAETLQMDTLQIEDDRLNATAVIDSEEIALHQAHDLKDVFRDTPSVTVGGTTASSEMIYVRGLEDTNLNISVDGASQNGYLFHHSSSFNIEPELLKRAEVQAGPGAADNGPNALGGSIKFVTKDAQDLLEPGETFGGMVKGSTESAADAVKGTLSVYGEVAPNAGLLFSTSARNSDDYRTGGGDEEEGTGGHQRSYFGKFSLLDQGAHSLRISAEHNEDSGIYCTRPNMECQPFNNVKVDTELSRDTYTANYDYKPGSRLVDVHTNVFHTKTELDRTTVSTGAELNADVESYGGDLNNTFRFGPEDMNNRLTLGSDYVYDESSTGSFDEKARNLALYAQHRMTLGTVDLSFGARVDDYKTEYANGETLDDTDVSPNASLNWRVGGGVELFTGYSTAVRGNKGREAILADDGVGVGETLTVEPGLEAETSRSTEVGARWKGNDLLTQRDRAGLEVTYFDTHFDNYITDETVGSETTIYNMEGIVTSKGVEARATYGIGGWDMTLGYLTMDLEDNQGETVVDDMGLGNQTGDRWSLDNRYTFVDPQMTIGWTVTAYERLTDLPDDQSERAGYATHDVYASWVPRDMQDLTLTAGIYNLFDKEYTDQNTYFLEPNSARGITTGAITSPGRDVRLSVAYRF</sequence>
<evidence type="ECO:0000256" key="3">
    <source>
        <dbReference type="ARBA" id="ARBA00022448"/>
    </source>
</evidence>
<feature type="signal peptide" evidence="14">
    <location>
        <begin position="1"/>
        <end position="38"/>
    </location>
</feature>
<protein>
    <submittedName>
        <fullName evidence="17">TonB-dependent receptor</fullName>
    </submittedName>
</protein>
<dbReference type="PANTHER" id="PTHR30069:SF41">
    <property type="entry name" value="HEME_HEMOPEXIN UTILIZATION PROTEIN C"/>
    <property type="match status" value="1"/>
</dbReference>
<dbReference type="EMBL" id="JAUORK010000008">
    <property type="protein sequence ID" value="MDO6672115.1"/>
    <property type="molecule type" value="Genomic_DNA"/>
</dbReference>
<feature type="chain" id="PRO_5043030655" evidence="14">
    <location>
        <begin position="39"/>
        <end position="673"/>
    </location>
</feature>
<feature type="region of interest" description="Disordered" evidence="13">
    <location>
        <begin position="207"/>
        <end position="229"/>
    </location>
</feature>
<evidence type="ECO:0000256" key="13">
    <source>
        <dbReference type="SAM" id="MobiDB-lite"/>
    </source>
</evidence>
<dbReference type="GO" id="GO:0044718">
    <property type="term" value="P:siderophore transmembrane transport"/>
    <property type="evidence" value="ECO:0007669"/>
    <property type="project" value="TreeGrafter"/>
</dbReference>
<dbReference type="AlphaFoldDB" id="A0AAP4TYP2"/>
<dbReference type="InterPro" id="IPR010917">
    <property type="entry name" value="TonB_rcpt_CS"/>
</dbReference>
<evidence type="ECO:0000256" key="2">
    <source>
        <dbReference type="ARBA" id="ARBA00009810"/>
    </source>
</evidence>
<evidence type="ECO:0000256" key="11">
    <source>
        <dbReference type="PROSITE-ProRule" id="PRU10144"/>
    </source>
</evidence>
<dbReference type="GO" id="GO:0015344">
    <property type="term" value="F:siderophore uptake transmembrane transporter activity"/>
    <property type="evidence" value="ECO:0007669"/>
    <property type="project" value="TreeGrafter"/>
</dbReference>
<evidence type="ECO:0000256" key="4">
    <source>
        <dbReference type="ARBA" id="ARBA00022452"/>
    </source>
</evidence>
<comment type="similarity">
    <text evidence="2 10 12">Belongs to the TonB-dependent receptor family.</text>
</comment>
<gene>
    <name evidence="17" type="ORF">Q4535_08265</name>
</gene>
<dbReference type="PROSITE" id="PS52016">
    <property type="entry name" value="TONB_DEPENDENT_REC_3"/>
    <property type="match status" value="1"/>
</dbReference>
<evidence type="ECO:0000256" key="10">
    <source>
        <dbReference type="PROSITE-ProRule" id="PRU01360"/>
    </source>
</evidence>
<reference evidence="17" key="1">
    <citation type="submission" date="2023-07" db="EMBL/GenBank/DDBJ databases">
        <title>Genome content predicts the carbon catabolic preferences of heterotrophic bacteria.</title>
        <authorList>
            <person name="Gralka M."/>
        </authorList>
    </citation>
    <scope>NUCLEOTIDE SEQUENCE</scope>
    <source>
        <strain evidence="17">C2R13</strain>
    </source>
</reference>
<evidence type="ECO:0000256" key="5">
    <source>
        <dbReference type="ARBA" id="ARBA00022692"/>
    </source>
</evidence>
<keyword evidence="7 12" id="KW-0798">TonB box</keyword>
<dbReference type="PROSITE" id="PS01156">
    <property type="entry name" value="TONB_DEPENDENT_REC_2"/>
    <property type="match status" value="1"/>
</dbReference>
<dbReference type="Gene3D" id="2.40.170.20">
    <property type="entry name" value="TonB-dependent receptor, beta-barrel domain"/>
    <property type="match status" value="1"/>
</dbReference>
<keyword evidence="9 10" id="KW-0998">Cell outer membrane</keyword>
<evidence type="ECO:0000256" key="14">
    <source>
        <dbReference type="SAM" id="SignalP"/>
    </source>
</evidence>
<evidence type="ECO:0000313" key="18">
    <source>
        <dbReference type="Proteomes" id="UP001170481"/>
    </source>
</evidence>
<proteinExistence type="inferred from homology"/>
<dbReference type="Pfam" id="PF07715">
    <property type="entry name" value="Plug"/>
    <property type="match status" value="1"/>
</dbReference>
<dbReference type="InterPro" id="IPR000531">
    <property type="entry name" value="Beta-barrel_TonB"/>
</dbReference>
<evidence type="ECO:0000256" key="1">
    <source>
        <dbReference type="ARBA" id="ARBA00004571"/>
    </source>
</evidence>
<feature type="domain" description="TonB-dependent receptor-like beta-barrel" evidence="15">
    <location>
        <begin position="274"/>
        <end position="632"/>
    </location>
</feature>
<keyword evidence="4 10" id="KW-1134">Transmembrane beta strand</keyword>
<dbReference type="Gene3D" id="2.170.130.10">
    <property type="entry name" value="TonB-dependent receptor, plug domain"/>
    <property type="match status" value="1"/>
</dbReference>
<evidence type="ECO:0000256" key="8">
    <source>
        <dbReference type="ARBA" id="ARBA00023136"/>
    </source>
</evidence>
<feature type="domain" description="TonB-dependent receptor plug" evidence="16">
    <location>
        <begin position="54"/>
        <end position="152"/>
    </location>
</feature>
<keyword evidence="5 10" id="KW-0812">Transmembrane</keyword>
<keyword evidence="17" id="KW-0675">Receptor</keyword>
<keyword evidence="3 10" id="KW-0813">Transport</keyword>
<evidence type="ECO:0000313" key="17">
    <source>
        <dbReference type="EMBL" id="MDO6672115.1"/>
    </source>
</evidence>
<evidence type="ECO:0000259" key="15">
    <source>
        <dbReference type="Pfam" id="PF00593"/>
    </source>
</evidence>
<organism evidence="17 18">
    <name type="scientific">Cobetia amphilecti</name>
    <dbReference type="NCBI Taxonomy" id="1055104"/>
    <lineage>
        <taxon>Bacteria</taxon>
        <taxon>Pseudomonadati</taxon>
        <taxon>Pseudomonadota</taxon>
        <taxon>Gammaproteobacteria</taxon>
        <taxon>Oceanospirillales</taxon>
        <taxon>Halomonadaceae</taxon>
        <taxon>Cobetia</taxon>
    </lineage>
</organism>
<dbReference type="GO" id="GO:0009279">
    <property type="term" value="C:cell outer membrane"/>
    <property type="evidence" value="ECO:0007669"/>
    <property type="project" value="UniProtKB-SubCell"/>
</dbReference>
<name>A0AAP4TYP2_9GAMM</name>
<dbReference type="InterPro" id="IPR036942">
    <property type="entry name" value="Beta-barrel_TonB_sf"/>
</dbReference>
<comment type="subcellular location">
    <subcellularLocation>
        <location evidence="1 10">Cell outer membrane</location>
        <topology evidence="1 10">Multi-pass membrane protein</topology>
    </subcellularLocation>
</comment>
<dbReference type="InterPro" id="IPR039426">
    <property type="entry name" value="TonB-dep_rcpt-like"/>
</dbReference>
<keyword evidence="8 10" id="KW-0472">Membrane</keyword>
<accession>A0AAP4TYP2</accession>
<dbReference type="Proteomes" id="UP001170481">
    <property type="component" value="Unassembled WGS sequence"/>
</dbReference>
<dbReference type="Pfam" id="PF00593">
    <property type="entry name" value="TonB_dep_Rec_b-barrel"/>
    <property type="match status" value="1"/>
</dbReference>
<evidence type="ECO:0000256" key="7">
    <source>
        <dbReference type="ARBA" id="ARBA00023077"/>
    </source>
</evidence>
<dbReference type="SUPFAM" id="SSF56935">
    <property type="entry name" value="Porins"/>
    <property type="match status" value="1"/>
</dbReference>
<keyword evidence="6 14" id="KW-0732">Signal</keyword>
<dbReference type="CDD" id="cd01347">
    <property type="entry name" value="ligand_gated_channel"/>
    <property type="match status" value="1"/>
</dbReference>
<dbReference type="InterPro" id="IPR037066">
    <property type="entry name" value="Plug_dom_sf"/>
</dbReference>
<evidence type="ECO:0000256" key="12">
    <source>
        <dbReference type="RuleBase" id="RU003357"/>
    </source>
</evidence>
<comment type="caution">
    <text evidence="17">The sequence shown here is derived from an EMBL/GenBank/DDBJ whole genome shotgun (WGS) entry which is preliminary data.</text>
</comment>
<feature type="short sequence motif" description="TonB C-terminal box" evidence="11">
    <location>
        <begin position="656"/>
        <end position="673"/>
    </location>
</feature>
<evidence type="ECO:0000256" key="9">
    <source>
        <dbReference type="ARBA" id="ARBA00023237"/>
    </source>
</evidence>
<dbReference type="InterPro" id="IPR012910">
    <property type="entry name" value="Plug_dom"/>
</dbReference>
<evidence type="ECO:0000259" key="16">
    <source>
        <dbReference type="Pfam" id="PF07715"/>
    </source>
</evidence>
<evidence type="ECO:0000256" key="6">
    <source>
        <dbReference type="ARBA" id="ARBA00022729"/>
    </source>
</evidence>